<evidence type="ECO:0000256" key="3">
    <source>
        <dbReference type="SAM" id="MobiDB-lite"/>
    </source>
</evidence>
<dbReference type="OrthoDB" id="19419at2759"/>
<accession>A0A0E9NHY6</accession>
<evidence type="ECO:0000313" key="5">
    <source>
        <dbReference type="Proteomes" id="UP000033140"/>
    </source>
</evidence>
<feature type="region of interest" description="Disordered" evidence="3">
    <location>
        <begin position="188"/>
        <end position="236"/>
    </location>
</feature>
<gene>
    <name evidence="4" type="ORF">G7K_3181-t1</name>
</gene>
<dbReference type="EMBL" id="BACD03000019">
    <property type="protein sequence ID" value="GAO49020.1"/>
    <property type="molecule type" value="Genomic_DNA"/>
</dbReference>
<protein>
    <recommendedName>
        <fullName evidence="6">Nucleosome assembly protein</fullName>
    </recommendedName>
</protein>
<dbReference type="PANTHER" id="PTHR11875">
    <property type="entry name" value="TESTIS-SPECIFIC Y-ENCODED PROTEIN"/>
    <property type="match status" value="1"/>
</dbReference>
<dbReference type="InterPro" id="IPR002164">
    <property type="entry name" value="NAP_family"/>
</dbReference>
<dbReference type="GO" id="GO:0006334">
    <property type="term" value="P:nucleosome assembly"/>
    <property type="evidence" value="ECO:0007669"/>
    <property type="project" value="InterPro"/>
</dbReference>
<dbReference type="AlphaFoldDB" id="A0A0E9NHY6"/>
<dbReference type="SUPFAM" id="SSF143113">
    <property type="entry name" value="NAP-like"/>
    <property type="match status" value="1"/>
</dbReference>
<evidence type="ECO:0000313" key="4">
    <source>
        <dbReference type="EMBL" id="GAO49020.1"/>
    </source>
</evidence>
<dbReference type="RefSeq" id="XP_019024127.1">
    <property type="nucleotide sequence ID" value="XM_019171009.1"/>
</dbReference>
<comment type="caution">
    <text evidence="4">The sequence shown here is derived from an EMBL/GenBank/DDBJ whole genome shotgun (WGS) entry which is preliminary data.</text>
</comment>
<name>A0A0E9NHY6_SAICN</name>
<dbReference type="STRING" id="698492.A0A0E9NHY6"/>
<evidence type="ECO:0000256" key="1">
    <source>
        <dbReference type="ARBA" id="ARBA00009947"/>
    </source>
</evidence>
<dbReference type="Gene3D" id="3.30.1120.90">
    <property type="entry name" value="Nucleosome assembly protein"/>
    <property type="match status" value="1"/>
</dbReference>
<dbReference type="GO" id="GO:0005634">
    <property type="term" value="C:nucleus"/>
    <property type="evidence" value="ECO:0007669"/>
    <property type="project" value="InterPro"/>
</dbReference>
<sequence>MEVPPVDPAIFSELGDLESQFTAAELQLLKEQSRIFEPLYTKRDKIIARIPGFWPTVLEQIEEDCLTDHIDFDDVDLLRKLKVLSVKRDKDEPRTLTLTFEFGENEFLGEKSCKVVKKFTYAEGEDEEGGVLTSKKASLEWKDGMDLTKNAGSFFHFFSWTGNGKDKFPGEELAVVIAEDMYPNALKYYTEAVNEDEEDFDEEEGLEDDEEEEGEDEEDDKEAEKEQPKKKKARTA</sequence>
<evidence type="ECO:0008006" key="6">
    <source>
        <dbReference type="Google" id="ProtNLM"/>
    </source>
</evidence>
<dbReference type="Pfam" id="PF00956">
    <property type="entry name" value="NAP"/>
    <property type="match status" value="1"/>
</dbReference>
<proteinExistence type="inferred from homology"/>
<keyword evidence="5" id="KW-1185">Reference proteome</keyword>
<organism evidence="4 5">
    <name type="scientific">Saitoella complicata (strain BCRC 22490 / CBS 7301 / JCM 7358 / NBRC 10748 / NRRL Y-17804)</name>
    <dbReference type="NCBI Taxonomy" id="698492"/>
    <lineage>
        <taxon>Eukaryota</taxon>
        <taxon>Fungi</taxon>
        <taxon>Dikarya</taxon>
        <taxon>Ascomycota</taxon>
        <taxon>Taphrinomycotina</taxon>
        <taxon>Taphrinomycotina incertae sedis</taxon>
        <taxon>Saitoella</taxon>
    </lineage>
</organism>
<evidence type="ECO:0000256" key="2">
    <source>
        <dbReference type="RuleBase" id="RU003876"/>
    </source>
</evidence>
<reference evidence="4 5" key="1">
    <citation type="journal article" date="2011" name="J. Gen. Appl. Microbiol.">
        <title>Draft genome sequencing of the enigmatic yeast Saitoella complicata.</title>
        <authorList>
            <person name="Nishida H."/>
            <person name="Hamamoto M."/>
            <person name="Sugiyama J."/>
        </authorList>
    </citation>
    <scope>NUCLEOTIDE SEQUENCE [LARGE SCALE GENOMIC DNA]</scope>
    <source>
        <strain evidence="4 5">NRRL Y-17804</strain>
    </source>
</reference>
<dbReference type="InterPro" id="IPR037231">
    <property type="entry name" value="NAP-like_sf"/>
</dbReference>
<comment type="similarity">
    <text evidence="1 2">Belongs to the nucleosome assembly protein (NAP) family.</text>
</comment>
<dbReference type="Proteomes" id="UP000033140">
    <property type="component" value="Unassembled WGS sequence"/>
</dbReference>
<reference evidence="4 5" key="3">
    <citation type="journal article" date="2015" name="Genome Announc.">
        <title>Draft Genome Sequence of the Archiascomycetous Yeast Saitoella complicata.</title>
        <authorList>
            <person name="Yamauchi K."/>
            <person name="Kondo S."/>
            <person name="Hamamoto M."/>
            <person name="Takahashi Y."/>
            <person name="Ogura Y."/>
            <person name="Hayashi T."/>
            <person name="Nishida H."/>
        </authorList>
    </citation>
    <scope>NUCLEOTIDE SEQUENCE [LARGE SCALE GENOMIC DNA]</scope>
    <source>
        <strain evidence="4 5">NRRL Y-17804</strain>
    </source>
</reference>
<feature type="compositionally biased region" description="Acidic residues" evidence="3">
    <location>
        <begin position="193"/>
        <end position="221"/>
    </location>
</feature>
<reference evidence="4 5" key="2">
    <citation type="journal article" date="2014" name="J. Gen. Appl. Microbiol.">
        <title>The early diverging ascomycetous budding yeast Saitoella complicata has three histone deacetylases belonging to the Clr6, Hos2, and Rpd3 lineages.</title>
        <authorList>
            <person name="Nishida H."/>
            <person name="Matsumoto T."/>
            <person name="Kondo S."/>
            <person name="Hamamoto M."/>
            <person name="Yoshikawa H."/>
        </authorList>
    </citation>
    <scope>NUCLEOTIDE SEQUENCE [LARGE SCALE GENOMIC DNA]</scope>
    <source>
        <strain evidence="4 5">NRRL Y-17804</strain>
    </source>
</reference>
<dbReference type="OMA" id="TFFTWFN"/>